<reference evidence="2 3" key="1">
    <citation type="submission" date="2016-11" db="EMBL/GenBank/DDBJ databases">
        <authorList>
            <person name="Jaros S."/>
            <person name="Januszkiewicz K."/>
            <person name="Wedrychowicz H."/>
        </authorList>
    </citation>
    <scope>NUCLEOTIDE SEQUENCE [LARGE SCALE GENOMIC DNA]</scope>
    <source>
        <strain evidence="2 3">DSM 15929</strain>
    </source>
</reference>
<protein>
    <submittedName>
        <fullName evidence="2">ABC-2 family transporter protein</fullName>
    </submittedName>
</protein>
<accession>A0A1M6VS90</accession>
<dbReference type="PANTHER" id="PTHR41309">
    <property type="entry name" value="MEMBRANE PROTEIN-RELATED"/>
    <property type="match status" value="1"/>
</dbReference>
<dbReference type="AlphaFoldDB" id="A0A1M6VS90"/>
<sequence>MLFQLVKKDFVLVKKYVLIMITVSIIFPLLLIGRLPEYAGVMGFVLITIISVFMLLQYVFLKETQYPKASALLCALPYPRKDIALSKYIFCLIIYLVCCMIFGIEALVFPQLGTWGFTMPVVLFLVISILLSIYLPVQYKLGYEKTKFLFVIIIMTFSFGLPQFLKVENNLDFSFLDMLNPTILLGGAILFSIIILVVSAMISMRIYKKTDLL</sequence>
<dbReference type="EMBL" id="FRAC01000018">
    <property type="protein sequence ID" value="SHK84106.1"/>
    <property type="molecule type" value="Genomic_DNA"/>
</dbReference>
<feature type="transmembrane region" description="Helical" evidence="1">
    <location>
        <begin position="148"/>
        <end position="165"/>
    </location>
</feature>
<organism evidence="2 3">
    <name type="scientific">Anaerocolumna jejuensis DSM 15929</name>
    <dbReference type="NCBI Taxonomy" id="1121322"/>
    <lineage>
        <taxon>Bacteria</taxon>
        <taxon>Bacillati</taxon>
        <taxon>Bacillota</taxon>
        <taxon>Clostridia</taxon>
        <taxon>Lachnospirales</taxon>
        <taxon>Lachnospiraceae</taxon>
        <taxon>Anaerocolumna</taxon>
    </lineage>
</organism>
<keyword evidence="1" id="KW-0472">Membrane</keyword>
<dbReference type="STRING" id="1121322.SAMN02745136_03480"/>
<evidence type="ECO:0000313" key="2">
    <source>
        <dbReference type="EMBL" id="SHK84106.1"/>
    </source>
</evidence>
<feature type="transmembrane region" description="Helical" evidence="1">
    <location>
        <begin position="38"/>
        <end position="61"/>
    </location>
</feature>
<dbReference type="InterPro" id="IPR025699">
    <property type="entry name" value="ABC2_memb-like"/>
</dbReference>
<evidence type="ECO:0000256" key="1">
    <source>
        <dbReference type="SAM" id="Phobius"/>
    </source>
</evidence>
<gene>
    <name evidence="2" type="ORF">SAMN02745136_03480</name>
</gene>
<keyword evidence="1" id="KW-1133">Transmembrane helix</keyword>
<dbReference type="RefSeq" id="WP_073278121.1">
    <property type="nucleotide sequence ID" value="NZ_FRAC01000018.1"/>
</dbReference>
<feature type="transmembrane region" description="Helical" evidence="1">
    <location>
        <begin position="12"/>
        <end position="32"/>
    </location>
</feature>
<keyword evidence="1" id="KW-0812">Transmembrane</keyword>
<dbReference type="PANTHER" id="PTHR41309:SF2">
    <property type="entry name" value="MEMBRANE PROTEIN"/>
    <property type="match status" value="1"/>
</dbReference>
<feature type="transmembrane region" description="Helical" evidence="1">
    <location>
        <begin position="185"/>
        <end position="207"/>
    </location>
</feature>
<proteinExistence type="predicted"/>
<keyword evidence="3" id="KW-1185">Reference proteome</keyword>
<dbReference type="Proteomes" id="UP000184386">
    <property type="component" value="Unassembled WGS sequence"/>
</dbReference>
<evidence type="ECO:0000313" key="3">
    <source>
        <dbReference type="Proteomes" id="UP000184386"/>
    </source>
</evidence>
<name>A0A1M6VS90_9FIRM</name>
<feature type="transmembrane region" description="Helical" evidence="1">
    <location>
        <begin position="88"/>
        <end position="109"/>
    </location>
</feature>
<feature type="transmembrane region" description="Helical" evidence="1">
    <location>
        <begin position="115"/>
        <end position="136"/>
    </location>
</feature>
<dbReference type="Pfam" id="PF13346">
    <property type="entry name" value="ABC2_membrane_5"/>
    <property type="match status" value="1"/>
</dbReference>